<dbReference type="InterPro" id="IPR021378">
    <property type="entry name" value="DUF3010"/>
</dbReference>
<keyword evidence="2" id="KW-1185">Reference proteome</keyword>
<dbReference type="Pfam" id="PF11215">
    <property type="entry name" value="DUF3010"/>
    <property type="match status" value="1"/>
</dbReference>
<comment type="caution">
    <text evidence="1">The sequence shown here is derived from an EMBL/GenBank/DDBJ whole genome shotgun (WGS) entry which is preliminary data.</text>
</comment>
<proteinExistence type="predicted"/>
<dbReference type="Proteomes" id="UP000036102">
    <property type="component" value="Unassembled WGS sequence"/>
</dbReference>
<dbReference type="PATRIC" id="fig|1658765.3.peg.2221"/>
<organism evidence="1 2">
    <name type="scientific">Marinobacter subterrani</name>
    <dbReference type="NCBI Taxonomy" id="1658765"/>
    <lineage>
        <taxon>Bacteria</taxon>
        <taxon>Pseudomonadati</taxon>
        <taxon>Pseudomonadota</taxon>
        <taxon>Gammaproteobacteria</taxon>
        <taxon>Pseudomonadales</taxon>
        <taxon>Marinobacteraceae</taxon>
        <taxon>Marinobacter</taxon>
    </lineage>
</organism>
<evidence type="ECO:0000313" key="1">
    <source>
        <dbReference type="EMBL" id="KMQ76006.1"/>
    </source>
</evidence>
<sequence>MIVCGVELTGSDAVVCLLNMDRGQFNLPECKVRKLSLPMRGTCRVSVADGLVCNFPAPQADQVPAACSTAASIFSMA</sequence>
<dbReference type="AlphaFoldDB" id="A0A0J7JDW0"/>
<accession>A0A0J7JDW0</accession>
<dbReference type="EMBL" id="LFBU01000001">
    <property type="protein sequence ID" value="KMQ76006.1"/>
    <property type="molecule type" value="Genomic_DNA"/>
</dbReference>
<reference evidence="1 2" key="1">
    <citation type="submission" date="2015-06" db="EMBL/GenBank/DDBJ databases">
        <title>Marinobacter subterrani, a genetically tractable neutrophilic iron-oxidizing strain isolated from the Soudan Iron Mine.</title>
        <authorList>
            <person name="Bonis B.M."/>
            <person name="Gralnick J.A."/>
        </authorList>
    </citation>
    <scope>NUCLEOTIDE SEQUENCE [LARGE SCALE GENOMIC DNA]</scope>
    <source>
        <strain evidence="1 2">JG233</strain>
    </source>
</reference>
<evidence type="ECO:0000313" key="2">
    <source>
        <dbReference type="Proteomes" id="UP000036102"/>
    </source>
</evidence>
<gene>
    <name evidence="1" type="ORF">Msub_12215</name>
</gene>
<protein>
    <submittedName>
        <fullName evidence="1">Uncharacterized protein</fullName>
    </submittedName>
</protein>
<name>A0A0J7JDW0_9GAMM</name>